<evidence type="ECO:0000313" key="3">
    <source>
        <dbReference type="Proteomes" id="UP001191082"/>
    </source>
</evidence>
<keyword evidence="1" id="KW-0732">Signal</keyword>
<feature type="signal peptide" evidence="1">
    <location>
        <begin position="1"/>
        <end position="22"/>
    </location>
</feature>
<evidence type="ECO:0000313" key="2">
    <source>
        <dbReference type="EMBL" id="TMV11375.1"/>
    </source>
</evidence>
<feature type="chain" id="PRO_5046328504" evidence="1">
    <location>
        <begin position="23"/>
        <end position="223"/>
    </location>
</feature>
<gene>
    <name evidence="2" type="ORF">FGK64_13875</name>
</gene>
<keyword evidence="3" id="KW-1185">Reference proteome</keyword>
<reference evidence="2 3" key="1">
    <citation type="submission" date="2019-05" db="EMBL/GenBank/DDBJ databases">
        <title>Marivita sp. nov. isolated from sea sediment.</title>
        <authorList>
            <person name="Kim W."/>
        </authorList>
    </citation>
    <scope>NUCLEOTIDE SEQUENCE [LARGE SCALE GENOMIC DNA]</scope>
    <source>
        <strain evidence="2 3">CAU 1492</strain>
    </source>
</reference>
<accession>A0ABY2X6G9</accession>
<dbReference type="EMBL" id="VCPC01000003">
    <property type="protein sequence ID" value="TMV11375.1"/>
    <property type="molecule type" value="Genomic_DNA"/>
</dbReference>
<dbReference type="RefSeq" id="WP_138864441.1">
    <property type="nucleotide sequence ID" value="NZ_VCPC01000003.1"/>
</dbReference>
<sequence length="223" mass="23153">MRYLRFPVCLCGALLLPMVANAEGILSGGAGKAILFGQSQGAGRGGAANGAEGGSSVGSSVADRFGAASAGSATTGVAARIEAAFAQARGLCTAVPREYRLDCMLVFFRQALAETPQAGQMAEAHAILRDTVQRLEKLVSDNADGSRPTIRAQVREGNRTRATPRLRAVRAERVAQTNAAAARIVAEAETQLLRSAPASSPARLEYTRIASAVGSNKVLLRST</sequence>
<protein>
    <submittedName>
        <fullName evidence="2">Uncharacterized protein</fullName>
    </submittedName>
</protein>
<proteinExistence type="predicted"/>
<dbReference type="Proteomes" id="UP001191082">
    <property type="component" value="Unassembled WGS sequence"/>
</dbReference>
<name>A0ABY2X6G9_9RHOB</name>
<organism evidence="2 3">
    <name type="scientific">Arenibacterium halophilum</name>
    <dbReference type="NCBI Taxonomy" id="2583821"/>
    <lineage>
        <taxon>Bacteria</taxon>
        <taxon>Pseudomonadati</taxon>
        <taxon>Pseudomonadota</taxon>
        <taxon>Alphaproteobacteria</taxon>
        <taxon>Rhodobacterales</taxon>
        <taxon>Paracoccaceae</taxon>
        <taxon>Arenibacterium</taxon>
    </lineage>
</organism>
<evidence type="ECO:0000256" key="1">
    <source>
        <dbReference type="SAM" id="SignalP"/>
    </source>
</evidence>
<comment type="caution">
    <text evidence="2">The sequence shown here is derived from an EMBL/GenBank/DDBJ whole genome shotgun (WGS) entry which is preliminary data.</text>
</comment>